<keyword evidence="1" id="KW-1133">Transmembrane helix</keyword>
<dbReference type="FunFam" id="2.60.120.1440:FF:000001">
    <property type="entry name" value="Putative anti-sigma factor"/>
    <property type="match status" value="1"/>
</dbReference>
<proteinExistence type="predicted"/>
<dbReference type="InterPro" id="IPR032508">
    <property type="entry name" value="FecR_C"/>
</dbReference>
<comment type="caution">
    <text evidence="4">The sequence shown here is derived from an EMBL/GenBank/DDBJ whole genome shotgun (WGS) entry which is preliminary data.</text>
</comment>
<dbReference type="Pfam" id="PF16344">
    <property type="entry name" value="FecR_C"/>
    <property type="match status" value="1"/>
</dbReference>
<dbReference type="InterPro" id="IPR006860">
    <property type="entry name" value="FecR"/>
</dbReference>
<feature type="transmembrane region" description="Helical" evidence="1">
    <location>
        <begin position="90"/>
        <end position="108"/>
    </location>
</feature>
<feature type="domain" description="Protein FecR C-terminal" evidence="3">
    <location>
        <begin position="325"/>
        <end position="394"/>
    </location>
</feature>
<dbReference type="EMBL" id="JACHCE010000006">
    <property type="protein sequence ID" value="MBB5637838.1"/>
    <property type="molecule type" value="Genomic_DNA"/>
</dbReference>
<evidence type="ECO:0000256" key="1">
    <source>
        <dbReference type="SAM" id="Phobius"/>
    </source>
</evidence>
<evidence type="ECO:0000259" key="3">
    <source>
        <dbReference type="Pfam" id="PF16344"/>
    </source>
</evidence>
<sequence>MNSKKLKKFKAEFLKAVEAYLEGTADEDQILFLEQYFDLFEELEEILEYHNLMQTRNVGNLMHSRIHQDITRWEDLEKKSEVVTGSSMKYWYMAAAAIFVTFTSVYIYQANQNKFESINQYKVASIVPGRSKAILTLSNGSKIILADSKNGEITNQSGTIITKKDSQLVYQKSGSSPADKYAYNAVETPKGGQYQLVLPDGTKVWLNAASSLRYPLAFQGNERKVELTGEAYFEVAKDKTRPFKVHSNNQVVEVLGTHFNINVYSNEPFIKTTLLEGSVKVTNSSTNAQTIIRPGEQSIIQKTGNSAIKVKDVDMDEAVAWKNGYFMFNSEQLESVLRKISRWYDVDIQYQNEELKHQLFSGTLSKYLSVSQVLKKLELLQSVHFKTEGRKIIVTPYSSK</sequence>
<keyword evidence="1" id="KW-0472">Membrane</keyword>
<protein>
    <recommendedName>
        <fullName evidence="6">FecR family protein</fullName>
    </recommendedName>
</protein>
<dbReference type="InterPro" id="IPR012373">
    <property type="entry name" value="Ferrdict_sens_TM"/>
</dbReference>
<feature type="domain" description="FecR protein" evidence="2">
    <location>
        <begin position="186"/>
        <end position="280"/>
    </location>
</feature>
<evidence type="ECO:0000313" key="4">
    <source>
        <dbReference type="EMBL" id="MBB5637838.1"/>
    </source>
</evidence>
<dbReference type="RefSeq" id="WP_183883698.1">
    <property type="nucleotide sequence ID" value="NZ_JACHCE010000006.1"/>
</dbReference>
<dbReference type="Pfam" id="PF04773">
    <property type="entry name" value="FecR"/>
    <property type="match status" value="1"/>
</dbReference>
<dbReference type="Proteomes" id="UP000537204">
    <property type="component" value="Unassembled WGS sequence"/>
</dbReference>
<dbReference type="GO" id="GO:0016989">
    <property type="term" value="F:sigma factor antagonist activity"/>
    <property type="evidence" value="ECO:0007669"/>
    <property type="project" value="TreeGrafter"/>
</dbReference>
<gene>
    <name evidence="4" type="ORF">HDE68_003763</name>
</gene>
<organism evidence="4 5">
    <name type="scientific">Pedobacter cryoconitis</name>
    <dbReference type="NCBI Taxonomy" id="188932"/>
    <lineage>
        <taxon>Bacteria</taxon>
        <taxon>Pseudomonadati</taxon>
        <taxon>Bacteroidota</taxon>
        <taxon>Sphingobacteriia</taxon>
        <taxon>Sphingobacteriales</taxon>
        <taxon>Sphingobacteriaceae</taxon>
        <taxon>Pedobacter</taxon>
    </lineage>
</organism>
<dbReference type="PANTHER" id="PTHR30273">
    <property type="entry name" value="PERIPLASMIC SIGNAL SENSOR AND SIGMA FACTOR ACTIVATOR FECR-RELATED"/>
    <property type="match status" value="1"/>
</dbReference>
<name>A0A7W9E0A5_9SPHI</name>
<evidence type="ECO:0000259" key="2">
    <source>
        <dbReference type="Pfam" id="PF04773"/>
    </source>
</evidence>
<evidence type="ECO:0008006" key="6">
    <source>
        <dbReference type="Google" id="ProtNLM"/>
    </source>
</evidence>
<dbReference type="PANTHER" id="PTHR30273:SF2">
    <property type="entry name" value="PROTEIN FECR"/>
    <property type="match status" value="1"/>
</dbReference>
<dbReference type="Gene3D" id="2.60.120.1440">
    <property type="match status" value="1"/>
</dbReference>
<dbReference type="Gene3D" id="3.55.50.30">
    <property type="match status" value="1"/>
</dbReference>
<accession>A0A7W9E0A5</accession>
<evidence type="ECO:0000313" key="5">
    <source>
        <dbReference type="Proteomes" id="UP000537204"/>
    </source>
</evidence>
<dbReference type="AlphaFoldDB" id="A0A7W9E0A5"/>
<keyword evidence="1" id="KW-0812">Transmembrane</keyword>
<reference evidence="4 5" key="1">
    <citation type="submission" date="2020-08" db="EMBL/GenBank/DDBJ databases">
        <title>Genomic Encyclopedia of Type Strains, Phase IV (KMG-V): Genome sequencing to study the core and pangenomes of soil and plant-associated prokaryotes.</title>
        <authorList>
            <person name="Whitman W."/>
        </authorList>
    </citation>
    <scope>NUCLEOTIDE SEQUENCE [LARGE SCALE GENOMIC DNA]</scope>
    <source>
        <strain evidence="4 5">S3M1</strain>
    </source>
</reference>